<reference evidence="3" key="4">
    <citation type="submission" date="2025-05" db="UniProtKB">
        <authorList>
            <consortium name="EnsemblFungi"/>
        </authorList>
    </citation>
    <scope>IDENTIFICATION</scope>
    <source>
        <strain evidence="3">isolate 1-1 / race 1 (BBBD)</strain>
    </source>
</reference>
<dbReference type="VEuPathDB" id="FungiDB:PTTG_29058"/>
<feature type="region of interest" description="Disordered" evidence="1">
    <location>
        <begin position="190"/>
        <end position="223"/>
    </location>
</feature>
<accession>A0A180G6P1</accession>
<sequence>MASTKEELSTLPMLNGGSNYPIWAQRLTTYLGHKDLLATVTVDPGVNPSAAVTKKLSKSAFIISSKVGDRIYHGIVTPQRASNSFAIWSKIKRMYGSNTIHNRTHATNKWTNFFFNGDINQFLDHVELCLAEFAAIGKVISDTDVCGFIIAKISVKQPGLTDPLLTNNFLLKDSEALIEKLRDLANHEELTHKTNHAEKSAVALASSSQSRPPPRCKKVHNPQATHPESKCWALYPHLRPIRDLPVSGSVMPRHEVL</sequence>
<evidence type="ECO:0000313" key="4">
    <source>
        <dbReference type="Proteomes" id="UP000005240"/>
    </source>
</evidence>
<evidence type="ECO:0008006" key="5">
    <source>
        <dbReference type="Google" id="ProtNLM"/>
    </source>
</evidence>
<organism evidence="2">
    <name type="scientific">Puccinia triticina (isolate 1-1 / race 1 (BBBD))</name>
    <name type="common">Brown leaf rust fungus</name>
    <dbReference type="NCBI Taxonomy" id="630390"/>
    <lineage>
        <taxon>Eukaryota</taxon>
        <taxon>Fungi</taxon>
        <taxon>Dikarya</taxon>
        <taxon>Basidiomycota</taxon>
        <taxon>Pucciniomycotina</taxon>
        <taxon>Pucciniomycetes</taxon>
        <taxon>Pucciniales</taxon>
        <taxon>Pucciniaceae</taxon>
        <taxon>Puccinia</taxon>
    </lineage>
</organism>
<proteinExistence type="predicted"/>
<reference evidence="3 4" key="3">
    <citation type="journal article" date="2017" name="G3 (Bethesda)">
        <title>Comparative analysis highlights variable genome content of wheat rusts and divergence of the mating loci.</title>
        <authorList>
            <person name="Cuomo C.A."/>
            <person name="Bakkeren G."/>
            <person name="Khalil H.B."/>
            <person name="Panwar V."/>
            <person name="Joly D."/>
            <person name="Linning R."/>
            <person name="Sakthikumar S."/>
            <person name="Song X."/>
            <person name="Adiconis X."/>
            <person name="Fan L."/>
            <person name="Goldberg J.M."/>
            <person name="Levin J.Z."/>
            <person name="Young S."/>
            <person name="Zeng Q."/>
            <person name="Anikster Y."/>
            <person name="Bruce M."/>
            <person name="Wang M."/>
            <person name="Yin C."/>
            <person name="McCallum B."/>
            <person name="Szabo L.J."/>
            <person name="Hulbert S."/>
            <person name="Chen X."/>
            <person name="Fellers J.P."/>
        </authorList>
    </citation>
    <scope>NUCLEOTIDE SEQUENCE</scope>
    <source>
        <strain evidence="4">Isolate 1-1 / race 1 (BBBD)</strain>
        <strain evidence="3">isolate 1-1 / race 1 (BBBD)</strain>
    </source>
</reference>
<dbReference type="Pfam" id="PF14223">
    <property type="entry name" value="Retrotran_gag_2"/>
    <property type="match status" value="1"/>
</dbReference>
<evidence type="ECO:0000256" key="1">
    <source>
        <dbReference type="SAM" id="MobiDB-lite"/>
    </source>
</evidence>
<dbReference type="EnsemblFungi" id="PTTG_29058-t43_1">
    <property type="protein sequence ID" value="PTTG_29058-t43_1-p1"/>
    <property type="gene ID" value="PTTG_29058"/>
</dbReference>
<dbReference type="AlphaFoldDB" id="A0A180G6P1"/>
<name>A0A180G6P1_PUCT1</name>
<feature type="compositionally biased region" description="Basic and acidic residues" evidence="1">
    <location>
        <begin position="190"/>
        <end position="199"/>
    </location>
</feature>
<reference evidence="2" key="1">
    <citation type="submission" date="2009-11" db="EMBL/GenBank/DDBJ databases">
        <authorList>
            <consortium name="The Broad Institute Genome Sequencing Platform"/>
            <person name="Ward D."/>
            <person name="Feldgarden M."/>
            <person name="Earl A."/>
            <person name="Young S.K."/>
            <person name="Zeng Q."/>
            <person name="Koehrsen M."/>
            <person name="Alvarado L."/>
            <person name="Berlin A."/>
            <person name="Bochicchio J."/>
            <person name="Borenstein D."/>
            <person name="Chapman S.B."/>
            <person name="Chen Z."/>
            <person name="Engels R."/>
            <person name="Freedman E."/>
            <person name="Gellesch M."/>
            <person name="Goldberg J."/>
            <person name="Griggs A."/>
            <person name="Gujja S."/>
            <person name="Heilman E."/>
            <person name="Heiman D."/>
            <person name="Hepburn T."/>
            <person name="Howarth C."/>
            <person name="Jen D."/>
            <person name="Larson L."/>
            <person name="Lewis B."/>
            <person name="Mehta T."/>
            <person name="Park D."/>
            <person name="Pearson M."/>
            <person name="Roberts A."/>
            <person name="Saif S."/>
            <person name="Shea T."/>
            <person name="Shenoy N."/>
            <person name="Sisk P."/>
            <person name="Stolte C."/>
            <person name="Sykes S."/>
            <person name="Thomson T."/>
            <person name="Walk T."/>
            <person name="White J."/>
            <person name="Yandava C."/>
            <person name="Izard J."/>
            <person name="Baranova O.V."/>
            <person name="Blanton J.M."/>
            <person name="Tanner A.C."/>
            <person name="Dewhirst F.E."/>
            <person name="Haas B."/>
            <person name="Nusbaum C."/>
            <person name="Birren B."/>
        </authorList>
    </citation>
    <scope>NUCLEOTIDE SEQUENCE [LARGE SCALE GENOMIC DNA]</scope>
    <source>
        <strain evidence="2">1-1 BBBD Race 1</strain>
    </source>
</reference>
<reference evidence="2" key="2">
    <citation type="submission" date="2016-05" db="EMBL/GenBank/DDBJ databases">
        <title>Comparative analysis highlights variable genome content of wheat rusts and divergence of the mating loci.</title>
        <authorList>
            <person name="Cuomo C.A."/>
            <person name="Bakkeren G."/>
            <person name="Szabo L."/>
            <person name="Khalil H."/>
            <person name="Joly D."/>
            <person name="Goldberg J."/>
            <person name="Young S."/>
            <person name="Zeng Q."/>
            <person name="Fellers J."/>
        </authorList>
    </citation>
    <scope>NUCLEOTIDE SEQUENCE [LARGE SCALE GENOMIC DNA]</scope>
    <source>
        <strain evidence="2">1-1 BBBD Race 1</strain>
    </source>
</reference>
<dbReference type="EMBL" id="ADAS02000184">
    <property type="protein sequence ID" value="OAV88336.1"/>
    <property type="molecule type" value="Genomic_DNA"/>
</dbReference>
<evidence type="ECO:0000313" key="3">
    <source>
        <dbReference type="EnsemblFungi" id="PTTG_29058-t43_1-p1"/>
    </source>
</evidence>
<keyword evidence="4" id="KW-1185">Reference proteome</keyword>
<gene>
    <name evidence="2" type="ORF">PTTG_29058</name>
</gene>
<protein>
    <recommendedName>
        <fullName evidence="5">DUF4219 domain-containing protein</fullName>
    </recommendedName>
</protein>
<dbReference type="Proteomes" id="UP000005240">
    <property type="component" value="Unassembled WGS sequence"/>
</dbReference>
<evidence type="ECO:0000313" key="2">
    <source>
        <dbReference type="EMBL" id="OAV88336.1"/>
    </source>
</evidence>